<accession>A0A0L6CNP2</accession>
<keyword evidence="3" id="KW-0326">Glycosidase</keyword>
<dbReference type="STRING" id="1631356.VV01_10515"/>
<name>A0A0L6CNP2_9MICO</name>
<keyword evidence="6" id="KW-1185">Reference proteome</keyword>
<feature type="domain" description="Glycoside hydrolase family 3 N-terminal" evidence="4">
    <location>
        <begin position="18"/>
        <end position="313"/>
    </location>
</feature>
<gene>
    <name evidence="5" type="ORF">VV01_10515</name>
</gene>
<dbReference type="InterPro" id="IPR001764">
    <property type="entry name" value="Glyco_hydro_3_N"/>
</dbReference>
<comment type="caution">
    <text evidence="5">The sequence shown here is derived from an EMBL/GenBank/DDBJ whole genome shotgun (WGS) entry which is preliminary data.</text>
</comment>
<dbReference type="GO" id="GO:0005975">
    <property type="term" value="P:carbohydrate metabolic process"/>
    <property type="evidence" value="ECO:0007669"/>
    <property type="project" value="InterPro"/>
</dbReference>
<dbReference type="SUPFAM" id="SSF51445">
    <property type="entry name" value="(Trans)glycosidases"/>
    <property type="match status" value="1"/>
</dbReference>
<dbReference type="Gene3D" id="3.20.20.300">
    <property type="entry name" value="Glycoside hydrolase, family 3, N-terminal domain"/>
    <property type="match status" value="1"/>
</dbReference>
<evidence type="ECO:0000313" key="5">
    <source>
        <dbReference type="EMBL" id="KNX39374.1"/>
    </source>
</evidence>
<dbReference type="PATRIC" id="fig|1631356.3.peg.2052"/>
<organism evidence="5 6">
    <name type="scientific">Luteipulveratus halotolerans</name>
    <dbReference type="NCBI Taxonomy" id="1631356"/>
    <lineage>
        <taxon>Bacteria</taxon>
        <taxon>Bacillati</taxon>
        <taxon>Actinomycetota</taxon>
        <taxon>Actinomycetes</taxon>
        <taxon>Micrococcales</taxon>
        <taxon>Dermacoccaceae</taxon>
        <taxon>Luteipulveratus</taxon>
    </lineage>
</organism>
<evidence type="ECO:0000256" key="1">
    <source>
        <dbReference type="ARBA" id="ARBA00005336"/>
    </source>
</evidence>
<dbReference type="Proteomes" id="UP000037397">
    <property type="component" value="Unassembled WGS sequence"/>
</dbReference>
<keyword evidence="2" id="KW-0378">Hydrolase</keyword>
<evidence type="ECO:0000313" key="6">
    <source>
        <dbReference type="Proteomes" id="UP000037397"/>
    </source>
</evidence>
<dbReference type="InterPro" id="IPR036962">
    <property type="entry name" value="Glyco_hydro_3_N_sf"/>
</dbReference>
<protein>
    <recommendedName>
        <fullName evidence="4">Glycoside hydrolase family 3 N-terminal domain-containing protein</fullName>
    </recommendedName>
</protein>
<sequence length="484" mass="49670">MPGFAGTRLPSWLSRAVHDGLGGICVFGHNVASTDQLRALTDDAHGLGRVVVSIDEEGGIVSRLGAAGGSRHVGAAALGRVGDPGLTERVAASVAVDLREVGVDLDLAPVADVTSNPDNPVIGVRSFGTDPSAVGEHVAAFVRGLQSTGVAACAKHFPGHGDTSVDSHVGLPRIDVDLDTLRSRDLPPFAAAVEAGARAVMTAHIVFGALDDAPATVSAPVLSLLRDDLGFDGAIVSDAMDMRAVVQSIGLAEACVRAVAAGVDLVALGNPVLNTPEGDDEATFGAALDAVVRAVHDGVLDVARLREAAGRVDALERWCADRRHGEVPQPDQDVDDEAARRSLHTTGDVAGALSGTVEIVDIRRRRNIASGGNAALIAQALAQRLPGSRVVAGFAPGRAVEGRADGAVDPSTQLQAGRADVIITGTPTLDEVEQRALRQLLAASPGAVVVCTGLADDEVLRADRVVRTFGDSWPTARAVADLLT</sequence>
<proteinExistence type="inferred from homology"/>
<evidence type="ECO:0000259" key="4">
    <source>
        <dbReference type="Pfam" id="PF00933"/>
    </source>
</evidence>
<evidence type="ECO:0000256" key="3">
    <source>
        <dbReference type="ARBA" id="ARBA00023295"/>
    </source>
</evidence>
<dbReference type="PANTHER" id="PTHR30480:SF16">
    <property type="entry name" value="GLYCOSIDE HYDROLASE FAMILY 3 DOMAIN PROTEIN"/>
    <property type="match status" value="1"/>
</dbReference>
<dbReference type="EMBL" id="LAIR01000002">
    <property type="protein sequence ID" value="KNX39374.1"/>
    <property type="molecule type" value="Genomic_DNA"/>
</dbReference>
<evidence type="ECO:0000256" key="2">
    <source>
        <dbReference type="ARBA" id="ARBA00022801"/>
    </source>
</evidence>
<dbReference type="Pfam" id="PF00933">
    <property type="entry name" value="Glyco_hydro_3"/>
    <property type="match status" value="1"/>
</dbReference>
<dbReference type="AlphaFoldDB" id="A0A0L6CNP2"/>
<dbReference type="GO" id="GO:0009254">
    <property type="term" value="P:peptidoglycan turnover"/>
    <property type="evidence" value="ECO:0007669"/>
    <property type="project" value="TreeGrafter"/>
</dbReference>
<dbReference type="InterPro" id="IPR017853">
    <property type="entry name" value="GH"/>
</dbReference>
<dbReference type="OrthoDB" id="9805821at2"/>
<reference evidence="6" key="1">
    <citation type="submission" date="2015-03" db="EMBL/GenBank/DDBJ databases">
        <title>Luteipulveratus halotolerans sp. nov., a novel actinobacterium (Dermacoccaceae) from Sarawak, Malaysia.</title>
        <authorList>
            <person name="Juboi H."/>
            <person name="Basik A."/>
            <person name="Shamsul S.S."/>
            <person name="Arnold P."/>
            <person name="Schmitt E.K."/>
            <person name="Sanglier J.-J."/>
            <person name="Yeo T."/>
        </authorList>
    </citation>
    <scope>NUCLEOTIDE SEQUENCE [LARGE SCALE GENOMIC DNA]</scope>
    <source>
        <strain evidence="6">C296001</strain>
    </source>
</reference>
<dbReference type="GO" id="GO:0004553">
    <property type="term" value="F:hydrolase activity, hydrolyzing O-glycosyl compounds"/>
    <property type="evidence" value="ECO:0007669"/>
    <property type="project" value="InterPro"/>
</dbReference>
<comment type="similarity">
    <text evidence="1">Belongs to the glycosyl hydrolase 3 family.</text>
</comment>
<dbReference type="InterPro" id="IPR050226">
    <property type="entry name" value="NagZ_Beta-hexosaminidase"/>
</dbReference>
<dbReference type="PANTHER" id="PTHR30480">
    <property type="entry name" value="BETA-HEXOSAMINIDASE-RELATED"/>
    <property type="match status" value="1"/>
</dbReference>